<evidence type="ECO:0000313" key="2">
    <source>
        <dbReference type="EMBL" id="MFD0917011.1"/>
    </source>
</evidence>
<sequence length="167" mass="16978">MTIQTATLDTRETVGFKASHRLVQLGLTAAALAGLAAVAPSGITTFVGGAVLSAGLAGWSVVRVIRADRLGLSNRPSIVEMAAGALLVASMIWLAHVLTVGLFAGGLASTIALLSALAVIAVIETVDSALACYVIKRFAATGAIGAEVAVMLNMQQKYAISLDGTDR</sequence>
<dbReference type="RefSeq" id="WP_377212851.1">
    <property type="nucleotide sequence ID" value="NZ_JBHTJV010000009.1"/>
</dbReference>
<comment type="caution">
    <text evidence="2">The sequence shown here is derived from an EMBL/GenBank/DDBJ whole genome shotgun (WGS) entry which is preliminary data.</text>
</comment>
<organism evidence="2 3">
    <name type="scientific">Pseudahrensia aquimaris</name>
    <dbReference type="NCBI Taxonomy" id="744461"/>
    <lineage>
        <taxon>Bacteria</taxon>
        <taxon>Pseudomonadati</taxon>
        <taxon>Pseudomonadota</taxon>
        <taxon>Alphaproteobacteria</taxon>
        <taxon>Hyphomicrobiales</taxon>
        <taxon>Ahrensiaceae</taxon>
        <taxon>Pseudahrensia</taxon>
    </lineage>
</organism>
<name>A0ABW3FEW8_9HYPH</name>
<dbReference type="EMBL" id="JBHTJV010000009">
    <property type="protein sequence ID" value="MFD0917011.1"/>
    <property type="molecule type" value="Genomic_DNA"/>
</dbReference>
<keyword evidence="3" id="KW-1185">Reference proteome</keyword>
<reference evidence="3" key="1">
    <citation type="journal article" date="2019" name="Int. J. Syst. Evol. Microbiol.">
        <title>The Global Catalogue of Microorganisms (GCM) 10K type strain sequencing project: providing services to taxonomists for standard genome sequencing and annotation.</title>
        <authorList>
            <consortium name="The Broad Institute Genomics Platform"/>
            <consortium name="The Broad Institute Genome Sequencing Center for Infectious Disease"/>
            <person name="Wu L."/>
            <person name="Ma J."/>
        </authorList>
    </citation>
    <scope>NUCLEOTIDE SEQUENCE [LARGE SCALE GENOMIC DNA]</scope>
    <source>
        <strain evidence="3">CCUG 60023</strain>
    </source>
</reference>
<evidence type="ECO:0000256" key="1">
    <source>
        <dbReference type="SAM" id="Phobius"/>
    </source>
</evidence>
<protein>
    <submittedName>
        <fullName evidence="2">Uncharacterized protein</fullName>
    </submittedName>
</protein>
<gene>
    <name evidence="2" type="ORF">ACFQ14_11380</name>
</gene>
<keyword evidence="1" id="KW-1133">Transmembrane helix</keyword>
<keyword evidence="1" id="KW-0472">Membrane</keyword>
<feature type="transmembrane region" description="Helical" evidence="1">
    <location>
        <begin position="77"/>
        <end position="96"/>
    </location>
</feature>
<keyword evidence="1" id="KW-0812">Transmembrane</keyword>
<proteinExistence type="predicted"/>
<feature type="transmembrane region" description="Helical" evidence="1">
    <location>
        <begin position="45"/>
        <end position="65"/>
    </location>
</feature>
<accession>A0ABW3FEW8</accession>
<feature type="transmembrane region" description="Helical" evidence="1">
    <location>
        <begin position="21"/>
        <end position="39"/>
    </location>
</feature>
<evidence type="ECO:0000313" key="3">
    <source>
        <dbReference type="Proteomes" id="UP001597101"/>
    </source>
</evidence>
<feature type="transmembrane region" description="Helical" evidence="1">
    <location>
        <begin position="102"/>
        <end position="123"/>
    </location>
</feature>
<dbReference type="Proteomes" id="UP001597101">
    <property type="component" value="Unassembled WGS sequence"/>
</dbReference>